<dbReference type="EMBL" id="GBXM01018941">
    <property type="protein sequence ID" value="JAH89636.1"/>
    <property type="molecule type" value="Transcribed_RNA"/>
</dbReference>
<organism evidence="2">
    <name type="scientific">Anguilla anguilla</name>
    <name type="common">European freshwater eel</name>
    <name type="synonym">Muraena anguilla</name>
    <dbReference type="NCBI Taxonomy" id="7936"/>
    <lineage>
        <taxon>Eukaryota</taxon>
        <taxon>Metazoa</taxon>
        <taxon>Chordata</taxon>
        <taxon>Craniata</taxon>
        <taxon>Vertebrata</taxon>
        <taxon>Euteleostomi</taxon>
        <taxon>Actinopterygii</taxon>
        <taxon>Neopterygii</taxon>
        <taxon>Teleostei</taxon>
        <taxon>Anguilliformes</taxon>
        <taxon>Anguillidae</taxon>
        <taxon>Anguilla</taxon>
    </lineage>
</organism>
<protein>
    <submittedName>
        <fullName evidence="2">Uncharacterized protein</fullName>
    </submittedName>
</protein>
<feature type="compositionally biased region" description="Polar residues" evidence="1">
    <location>
        <begin position="17"/>
        <end position="32"/>
    </location>
</feature>
<reference evidence="2" key="2">
    <citation type="journal article" date="2015" name="Fish Shellfish Immunol.">
        <title>Early steps in the European eel (Anguilla anguilla)-Vibrio vulnificus interaction in the gills: Role of the RtxA13 toxin.</title>
        <authorList>
            <person name="Callol A."/>
            <person name="Pajuelo D."/>
            <person name="Ebbesson L."/>
            <person name="Teles M."/>
            <person name="MacKenzie S."/>
            <person name="Amaro C."/>
        </authorList>
    </citation>
    <scope>NUCLEOTIDE SEQUENCE</scope>
</reference>
<evidence type="ECO:0000256" key="1">
    <source>
        <dbReference type="SAM" id="MobiDB-lite"/>
    </source>
</evidence>
<proteinExistence type="predicted"/>
<sequence length="32" mass="3539">MLMESERELFTPGLRPSSPSGLCSFNSSSNYN</sequence>
<reference evidence="2" key="1">
    <citation type="submission" date="2014-11" db="EMBL/GenBank/DDBJ databases">
        <authorList>
            <person name="Amaro Gonzalez C."/>
        </authorList>
    </citation>
    <scope>NUCLEOTIDE SEQUENCE</scope>
</reference>
<feature type="region of interest" description="Disordered" evidence="1">
    <location>
        <begin position="1"/>
        <end position="32"/>
    </location>
</feature>
<name>A0A0E9WH61_ANGAN</name>
<evidence type="ECO:0000313" key="2">
    <source>
        <dbReference type="EMBL" id="JAH89636.1"/>
    </source>
</evidence>
<accession>A0A0E9WH61</accession>
<dbReference type="AlphaFoldDB" id="A0A0E9WH61"/>